<name>A0ACB8E2I8_DERSI</name>
<accession>A0ACB8E2I8</accession>
<dbReference type="Proteomes" id="UP000821865">
    <property type="component" value="Chromosome 1"/>
</dbReference>
<comment type="caution">
    <text evidence="1">The sequence shown here is derived from an EMBL/GenBank/DDBJ whole genome shotgun (WGS) entry which is preliminary data.</text>
</comment>
<gene>
    <name evidence="1" type="ORF">HPB49_020569</name>
</gene>
<protein>
    <submittedName>
        <fullName evidence="1">Uncharacterized protein</fullName>
    </submittedName>
</protein>
<sequence length="563" mass="62135">MPSATKTGVTEHRRVAERRTRMITQEPVDRQTTPGTSSALWPRISNWTMLSTNEACWSARCPGDKPSGRNTVVGCPSESIRAVARPWRRTLRGPRPGRLEHHRPAAAESSAEGKWGVAFWLDGFMSMSASVSAPMGVVITAFPAAPTTWRRSCADVGLMGASSASLFLELLKRVPQQPSHQQQNSLPSVTYTAPVFPNPAAENSSSQAGEEPVLVWMPYQHNALTSLVLYGVLAVLGTTLNIFQISSLFIQENLRRKGNVLLANLALANLLVSSVGFPVTIVAILAGSQGSLITCRWQWYPALLGFYTTVFTFLFIAAENYVRSCRQDRDVYSSVCGAKLVVFLMMAAWTIAISLVLVVTLVTGGLDVCERDMRESKMFVALCVPFALTAAVFAKAMHEQRDYTYNLELRNCLATREEILQRTLLRTNAIAYALFLLLWLPFLLTVIISPSMRSSSPGTSAVETLFFTAQCFSCICGCVYAFTHDAFRQGFLYLVHYFCCKSHPEFSKPPIGDDKATSSIRVHVGMDSRVGERRHRYGKAATMGLLSFAGADTCRTRVEEDFL</sequence>
<evidence type="ECO:0000313" key="1">
    <source>
        <dbReference type="EMBL" id="KAH7980972.1"/>
    </source>
</evidence>
<evidence type="ECO:0000313" key="2">
    <source>
        <dbReference type="Proteomes" id="UP000821865"/>
    </source>
</evidence>
<dbReference type="EMBL" id="CM023470">
    <property type="protein sequence ID" value="KAH7980972.1"/>
    <property type="molecule type" value="Genomic_DNA"/>
</dbReference>
<proteinExistence type="predicted"/>
<organism evidence="1 2">
    <name type="scientific">Dermacentor silvarum</name>
    <name type="common">Tick</name>
    <dbReference type="NCBI Taxonomy" id="543639"/>
    <lineage>
        <taxon>Eukaryota</taxon>
        <taxon>Metazoa</taxon>
        <taxon>Ecdysozoa</taxon>
        <taxon>Arthropoda</taxon>
        <taxon>Chelicerata</taxon>
        <taxon>Arachnida</taxon>
        <taxon>Acari</taxon>
        <taxon>Parasitiformes</taxon>
        <taxon>Ixodida</taxon>
        <taxon>Ixodoidea</taxon>
        <taxon>Ixodidae</taxon>
        <taxon>Rhipicephalinae</taxon>
        <taxon>Dermacentor</taxon>
    </lineage>
</organism>
<reference evidence="1" key="1">
    <citation type="submission" date="2020-05" db="EMBL/GenBank/DDBJ databases">
        <title>Large-scale comparative analyses of tick genomes elucidate their genetic diversity and vector capacities.</title>
        <authorList>
            <person name="Jia N."/>
            <person name="Wang J."/>
            <person name="Shi W."/>
            <person name="Du L."/>
            <person name="Sun Y."/>
            <person name="Zhan W."/>
            <person name="Jiang J."/>
            <person name="Wang Q."/>
            <person name="Zhang B."/>
            <person name="Ji P."/>
            <person name="Sakyi L.B."/>
            <person name="Cui X."/>
            <person name="Yuan T."/>
            <person name="Jiang B."/>
            <person name="Yang W."/>
            <person name="Lam T.T.-Y."/>
            <person name="Chang Q."/>
            <person name="Ding S."/>
            <person name="Wang X."/>
            <person name="Zhu J."/>
            <person name="Ruan X."/>
            <person name="Zhao L."/>
            <person name="Wei J."/>
            <person name="Que T."/>
            <person name="Du C."/>
            <person name="Cheng J."/>
            <person name="Dai P."/>
            <person name="Han X."/>
            <person name="Huang E."/>
            <person name="Gao Y."/>
            <person name="Liu J."/>
            <person name="Shao H."/>
            <person name="Ye R."/>
            <person name="Li L."/>
            <person name="Wei W."/>
            <person name="Wang X."/>
            <person name="Wang C."/>
            <person name="Yang T."/>
            <person name="Huo Q."/>
            <person name="Li W."/>
            <person name="Guo W."/>
            <person name="Chen H."/>
            <person name="Zhou L."/>
            <person name="Ni X."/>
            <person name="Tian J."/>
            <person name="Zhou Y."/>
            <person name="Sheng Y."/>
            <person name="Liu T."/>
            <person name="Pan Y."/>
            <person name="Xia L."/>
            <person name="Li J."/>
            <person name="Zhao F."/>
            <person name="Cao W."/>
        </authorList>
    </citation>
    <scope>NUCLEOTIDE SEQUENCE</scope>
    <source>
        <strain evidence="1">Dsil-2018</strain>
    </source>
</reference>
<keyword evidence="2" id="KW-1185">Reference proteome</keyword>